<evidence type="ECO:0000313" key="3">
    <source>
        <dbReference type="EMBL" id="CAJ1964901.1"/>
    </source>
</evidence>
<feature type="compositionally biased region" description="Polar residues" evidence="2">
    <location>
        <begin position="348"/>
        <end position="370"/>
    </location>
</feature>
<dbReference type="Proteomes" id="UP001295423">
    <property type="component" value="Unassembled WGS sequence"/>
</dbReference>
<evidence type="ECO:0000256" key="1">
    <source>
        <dbReference type="SAM" id="Coils"/>
    </source>
</evidence>
<protein>
    <submittedName>
        <fullName evidence="3">Uncharacterized protein</fullName>
    </submittedName>
</protein>
<accession>A0AAD2G9G7</accession>
<feature type="coiled-coil region" evidence="1">
    <location>
        <begin position="76"/>
        <end position="127"/>
    </location>
</feature>
<proteinExistence type="predicted"/>
<comment type="caution">
    <text evidence="3">The sequence shown here is derived from an EMBL/GenBank/DDBJ whole genome shotgun (WGS) entry which is preliminary data.</text>
</comment>
<feature type="compositionally biased region" description="Polar residues" evidence="2">
    <location>
        <begin position="279"/>
        <end position="289"/>
    </location>
</feature>
<feature type="compositionally biased region" description="Basic and acidic residues" evidence="2">
    <location>
        <begin position="488"/>
        <end position="510"/>
    </location>
</feature>
<evidence type="ECO:0000313" key="4">
    <source>
        <dbReference type="Proteomes" id="UP001295423"/>
    </source>
</evidence>
<reference evidence="3" key="1">
    <citation type="submission" date="2023-08" db="EMBL/GenBank/DDBJ databases">
        <authorList>
            <person name="Audoor S."/>
            <person name="Bilcke G."/>
        </authorList>
    </citation>
    <scope>NUCLEOTIDE SEQUENCE</scope>
</reference>
<dbReference type="EMBL" id="CAKOGP040002202">
    <property type="protein sequence ID" value="CAJ1964901.1"/>
    <property type="molecule type" value="Genomic_DNA"/>
</dbReference>
<gene>
    <name evidence="3" type="ORF">CYCCA115_LOCUS20850</name>
</gene>
<keyword evidence="1" id="KW-0175">Coiled coil</keyword>
<organism evidence="3 4">
    <name type="scientific">Cylindrotheca closterium</name>
    <dbReference type="NCBI Taxonomy" id="2856"/>
    <lineage>
        <taxon>Eukaryota</taxon>
        <taxon>Sar</taxon>
        <taxon>Stramenopiles</taxon>
        <taxon>Ochrophyta</taxon>
        <taxon>Bacillariophyta</taxon>
        <taxon>Bacillariophyceae</taxon>
        <taxon>Bacillariophycidae</taxon>
        <taxon>Bacillariales</taxon>
        <taxon>Bacillariaceae</taxon>
        <taxon>Cylindrotheca</taxon>
    </lineage>
</organism>
<evidence type="ECO:0000256" key="2">
    <source>
        <dbReference type="SAM" id="MobiDB-lite"/>
    </source>
</evidence>
<feature type="region of interest" description="Disordered" evidence="2">
    <location>
        <begin position="270"/>
        <end position="372"/>
    </location>
</feature>
<keyword evidence="4" id="KW-1185">Reference proteome</keyword>
<dbReference type="AlphaFoldDB" id="A0AAD2G9G7"/>
<feature type="coiled-coil region" evidence="1">
    <location>
        <begin position="161"/>
        <end position="270"/>
    </location>
</feature>
<feature type="region of interest" description="Disordered" evidence="2">
    <location>
        <begin position="488"/>
        <end position="519"/>
    </location>
</feature>
<feature type="compositionally biased region" description="Basic and acidic residues" evidence="2">
    <location>
        <begin position="326"/>
        <end position="346"/>
    </location>
</feature>
<sequence>MKDEISIEIMLDNPNNSMRKREKIQSIDPPVDSPTATLSCFSDYDMHEEYDQNMEDESYLGFHVPQSDLFEETDALEFDQSTMIRMKQEIKNWKRERQELLKLRKVVTKQQQQQDELETKLKVYQRQQGHSQGGPEDPNGHYVHSLNIDEILRRNLNCFPEDEVAIQLEESQSMLEEIKKQVHDLQEELIEVRNDKERLKSEHFTIREIFQDQLNVAEDQLEAERRKREDVMNVHKLQLELQQMRAKEDEEEWDSQVQFWKQQFEEAQKQLQDEGGALQTEQGEHQLQVQGDRVDDDNDNVLTGEQVKKSKQDEGLPSQSLETVQEEQHGEEQGISVKREDTHDVSWEESTAQNAGAESMRQSDNASNEANEAIDKLEKELSESKSKYLESGARLTKLETVIHEMAISQQAMVQKIQSVVQLLQKTQQEKEKLKKEKITLLKRNKRETEKLKKGKLNLEIQGVGRLLQKTKQENEMLKKEKLTWLQKTKREHDKLKMEKQALEKQRKEKLTMMTRNAHR</sequence>
<name>A0AAD2G9G7_9STRA</name>